<dbReference type="PANTHER" id="PTHR43537:SF5">
    <property type="entry name" value="UXU OPERON TRANSCRIPTIONAL REGULATOR"/>
    <property type="match status" value="1"/>
</dbReference>
<dbReference type="Gene3D" id="1.10.10.10">
    <property type="entry name" value="Winged helix-like DNA-binding domain superfamily/Winged helix DNA-binding domain"/>
    <property type="match status" value="1"/>
</dbReference>
<keyword evidence="1" id="KW-0805">Transcription regulation</keyword>
<keyword evidence="2 5" id="KW-0238">DNA-binding</keyword>
<dbReference type="InterPro" id="IPR000524">
    <property type="entry name" value="Tscrpt_reg_HTH_GntR"/>
</dbReference>
<keyword evidence="3" id="KW-0804">Transcription</keyword>
<evidence type="ECO:0000256" key="1">
    <source>
        <dbReference type="ARBA" id="ARBA00023015"/>
    </source>
</evidence>
<dbReference type="PANTHER" id="PTHR43537">
    <property type="entry name" value="TRANSCRIPTIONAL REGULATOR, GNTR FAMILY"/>
    <property type="match status" value="1"/>
</dbReference>
<dbReference type="PROSITE" id="PS50949">
    <property type="entry name" value="HTH_GNTR"/>
    <property type="match status" value="1"/>
</dbReference>
<dbReference type="RefSeq" id="WP_310058013.1">
    <property type="nucleotide sequence ID" value="NZ_JAVDVQ010000010.1"/>
</dbReference>
<dbReference type="CDD" id="cd07377">
    <property type="entry name" value="WHTH_GntR"/>
    <property type="match status" value="1"/>
</dbReference>
<evidence type="ECO:0000313" key="6">
    <source>
        <dbReference type="Proteomes" id="UP001252243"/>
    </source>
</evidence>
<proteinExistence type="predicted"/>
<evidence type="ECO:0000256" key="3">
    <source>
        <dbReference type="ARBA" id="ARBA00023163"/>
    </source>
</evidence>
<dbReference type="SMART" id="SM00895">
    <property type="entry name" value="FCD"/>
    <property type="match status" value="1"/>
</dbReference>
<comment type="caution">
    <text evidence="5">The sequence shown here is derived from an EMBL/GenBank/DDBJ whole genome shotgun (WGS) entry which is preliminary data.</text>
</comment>
<dbReference type="SUPFAM" id="SSF48008">
    <property type="entry name" value="GntR ligand-binding domain-like"/>
    <property type="match status" value="1"/>
</dbReference>
<dbReference type="InterPro" id="IPR036388">
    <property type="entry name" value="WH-like_DNA-bd_sf"/>
</dbReference>
<evidence type="ECO:0000256" key="2">
    <source>
        <dbReference type="ARBA" id="ARBA00023125"/>
    </source>
</evidence>
<protein>
    <submittedName>
        <fullName evidence="5">DNA-binding GntR family transcriptional regulator</fullName>
    </submittedName>
</protein>
<name>A0ABU1UE38_9MICC</name>
<keyword evidence="6" id="KW-1185">Reference proteome</keyword>
<dbReference type="SMART" id="SM00345">
    <property type="entry name" value="HTH_GNTR"/>
    <property type="match status" value="1"/>
</dbReference>
<feature type="domain" description="HTH gntR-type" evidence="4">
    <location>
        <begin position="10"/>
        <end position="77"/>
    </location>
</feature>
<dbReference type="Pfam" id="PF07729">
    <property type="entry name" value="FCD"/>
    <property type="match status" value="1"/>
</dbReference>
<sequence>MRTVQAKDTRPLALQVYDRICAAIVDGSMPAGSALVQEQIASQFGVSRTPVRDALTQVALEGLATLVPGRGYIVNELTESDVNSVYEVREKLEALAASQAFGHHTPLEMVRLRGLIDEFEAVDPHDGEELFRLGTGFHGTLIAPCPNGYLRGLLADIWNHPLQRRISNAHFVGPDNQKLIADDHRRILAALSEGDVDAMVEALRCCNDPQLRQSAMHSESRVS</sequence>
<dbReference type="Proteomes" id="UP001252243">
    <property type="component" value="Unassembled WGS sequence"/>
</dbReference>
<dbReference type="InterPro" id="IPR011711">
    <property type="entry name" value="GntR_C"/>
</dbReference>
<dbReference type="GO" id="GO:0003677">
    <property type="term" value="F:DNA binding"/>
    <property type="evidence" value="ECO:0007669"/>
    <property type="project" value="UniProtKB-KW"/>
</dbReference>
<gene>
    <name evidence="5" type="ORF">J2X01_002690</name>
</gene>
<reference evidence="5 6" key="1">
    <citation type="submission" date="2023-07" db="EMBL/GenBank/DDBJ databases">
        <title>Sorghum-associated microbial communities from plants grown in Nebraska, USA.</title>
        <authorList>
            <person name="Schachtman D."/>
        </authorList>
    </citation>
    <scope>NUCLEOTIDE SEQUENCE [LARGE SCALE GENOMIC DNA]</scope>
    <source>
        <strain evidence="5 6">BE167</strain>
    </source>
</reference>
<dbReference type="EMBL" id="JAVDVQ010000010">
    <property type="protein sequence ID" value="MDR7083396.1"/>
    <property type="molecule type" value="Genomic_DNA"/>
</dbReference>
<dbReference type="InterPro" id="IPR008920">
    <property type="entry name" value="TF_FadR/GntR_C"/>
</dbReference>
<organism evidence="5 6">
    <name type="scientific">Arthrobacter ginsengisoli</name>
    <dbReference type="NCBI Taxonomy" id="1356565"/>
    <lineage>
        <taxon>Bacteria</taxon>
        <taxon>Bacillati</taxon>
        <taxon>Actinomycetota</taxon>
        <taxon>Actinomycetes</taxon>
        <taxon>Micrococcales</taxon>
        <taxon>Micrococcaceae</taxon>
        <taxon>Arthrobacter</taxon>
    </lineage>
</organism>
<accession>A0ABU1UE38</accession>
<dbReference type="Gene3D" id="1.20.120.530">
    <property type="entry name" value="GntR ligand-binding domain-like"/>
    <property type="match status" value="1"/>
</dbReference>
<evidence type="ECO:0000313" key="5">
    <source>
        <dbReference type="EMBL" id="MDR7083396.1"/>
    </source>
</evidence>
<dbReference type="SUPFAM" id="SSF46785">
    <property type="entry name" value="Winged helix' DNA-binding domain"/>
    <property type="match status" value="1"/>
</dbReference>
<dbReference type="InterPro" id="IPR036390">
    <property type="entry name" value="WH_DNA-bd_sf"/>
</dbReference>
<evidence type="ECO:0000259" key="4">
    <source>
        <dbReference type="PROSITE" id="PS50949"/>
    </source>
</evidence>
<dbReference type="Pfam" id="PF00392">
    <property type="entry name" value="GntR"/>
    <property type="match status" value="1"/>
</dbReference>